<dbReference type="AlphaFoldDB" id="D7L1R3"/>
<keyword evidence="2" id="KW-1185">Reference proteome</keyword>
<protein>
    <submittedName>
        <fullName evidence="1">Predicted protein</fullName>
    </submittedName>
</protein>
<evidence type="ECO:0000313" key="1">
    <source>
        <dbReference type="EMBL" id="EFH61770.1"/>
    </source>
</evidence>
<organism evidence="2">
    <name type="scientific">Arabidopsis lyrata subsp. lyrata</name>
    <name type="common">Lyre-leaved rock-cress</name>
    <dbReference type="NCBI Taxonomy" id="81972"/>
    <lineage>
        <taxon>Eukaryota</taxon>
        <taxon>Viridiplantae</taxon>
        <taxon>Streptophyta</taxon>
        <taxon>Embryophyta</taxon>
        <taxon>Tracheophyta</taxon>
        <taxon>Spermatophyta</taxon>
        <taxon>Magnoliopsida</taxon>
        <taxon>eudicotyledons</taxon>
        <taxon>Gunneridae</taxon>
        <taxon>Pentapetalae</taxon>
        <taxon>rosids</taxon>
        <taxon>malvids</taxon>
        <taxon>Brassicales</taxon>
        <taxon>Brassicaceae</taxon>
        <taxon>Camelineae</taxon>
        <taxon>Arabidopsis</taxon>
    </lineage>
</organism>
<sequence>MRQEAVNADVSLYGPYLLHVEPTLSNSEGYIAGPFSDSNRERLDSDLTDGHDDMMDCVHEP</sequence>
<gene>
    <name evidence="1" type="ORF">ARALYDRAFT_898732</name>
</gene>
<dbReference type="HOGENOM" id="CLU_2925724_0_0_1"/>
<accession>D7L1R3</accession>
<proteinExistence type="predicted"/>
<dbReference type="Proteomes" id="UP000008694">
    <property type="component" value="Unassembled WGS sequence"/>
</dbReference>
<evidence type="ECO:0000313" key="2">
    <source>
        <dbReference type="Proteomes" id="UP000008694"/>
    </source>
</evidence>
<dbReference type="Gramene" id="scaffold_302702.1">
    <property type="protein sequence ID" value="scaffold_302702.1"/>
    <property type="gene ID" value="scaffold_302702.1"/>
</dbReference>
<reference evidence="2" key="1">
    <citation type="journal article" date="2011" name="Nat. Genet.">
        <title>The Arabidopsis lyrata genome sequence and the basis of rapid genome size change.</title>
        <authorList>
            <person name="Hu T.T."/>
            <person name="Pattyn P."/>
            <person name="Bakker E.G."/>
            <person name="Cao J."/>
            <person name="Cheng J.-F."/>
            <person name="Clark R.M."/>
            <person name="Fahlgren N."/>
            <person name="Fawcett J.A."/>
            <person name="Grimwood J."/>
            <person name="Gundlach H."/>
            <person name="Haberer G."/>
            <person name="Hollister J.D."/>
            <person name="Ossowski S."/>
            <person name="Ottilar R.P."/>
            <person name="Salamov A.A."/>
            <person name="Schneeberger K."/>
            <person name="Spannagl M."/>
            <person name="Wang X."/>
            <person name="Yang L."/>
            <person name="Nasrallah M.E."/>
            <person name="Bergelson J."/>
            <person name="Carrington J.C."/>
            <person name="Gaut B.S."/>
            <person name="Schmutz J."/>
            <person name="Mayer K.F.X."/>
            <person name="Van de Peer Y."/>
            <person name="Grigoriev I.V."/>
            <person name="Nordborg M."/>
            <person name="Weigel D."/>
            <person name="Guo Y.-L."/>
        </authorList>
    </citation>
    <scope>NUCLEOTIDE SEQUENCE [LARGE SCALE GENOMIC DNA]</scope>
    <source>
        <strain evidence="2">cv. MN47</strain>
    </source>
</reference>
<dbReference type="EMBL" id="GL348715">
    <property type="protein sequence ID" value="EFH61770.1"/>
    <property type="molecule type" value="Genomic_DNA"/>
</dbReference>
<name>D7L1R3_ARALL</name>